<accession>A0A4P2PX76</accession>
<dbReference type="InterPro" id="IPR015943">
    <property type="entry name" value="WD40/YVTN_repeat-like_dom_sf"/>
</dbReference>
<evidence type="ECO:0000256" key="4">
    <source>
        <dbReference type="PROSITE-ProRule" id="PRU00433"/>
    </source>
</evidence>
<dbReference type="GO" id="GO:0046872">
    <property type="term" value="F:metal ion binding"/>
    <property type="evidence" value="ECO:0007669"/>
    <property type="project" value="UniProtKB-KW"/>
</dbReference>
<dbReference type="InterPro" id="IPR009056">
    <property type="entry name" value="Cyt_c-like_dom"/>
</dbReference>
<dbReference type="GO" id="GO:0009055">
    <property type="term" value="F:electron transfer activity"/>
    <property type="evidence" value="ECO:0007669"/>
    <property type="project" value="InterPro"/>
</dbReference>
<dbReference type="PANTHER" id="PTHR47197:SF3">
    <property type="entry name" value="DIHYDRO-HEME D1 DEHYDROGENASE"/>
    <property type="match status" value="1"/>
</dbReference>
<dbReference type="PANTHER" id="PTHR47197">
    <property type="entry name" value="PROTEIN NIRF"/>
    <property type="match status" value="1"/>
</dbReference>
<feature type="region of interest" description="Disordered" evidence="5">
    <location>
        <begin position="918"/>
        <end position="948"/>
    </location>
</feature>
<feature type="domain" description="Cytochrome c" evidence="6">
    <location>
        <begin position="675"/>
        <end position="788"/>
    </location>
</feature>
<evidence type="ECO:0000256" key="3">
    <source>
        <dbReference type="ARBA" id="ARBA00023004"/>
    </source>
</evidence>
<dbReference type="PROSITE" id="PS51007">
    <property type="entry name" value="CYTC"/>
    <property type="match status" value="1"/>
</dbReference>
<dbReference type="EMBL" id="CP012670">
    <property type="protein sequence ID" value="AUX21417.1"/>
    <property type="molecule type" value="Genomic_DNA"/>
</dbReference>
<dbReference type="InterPro" id="IPR036909">
    <property type="entry name" value="Cyt_c-like_dom_sf"/>
</dbReference>
<name>A0A4P2PX76_SORCE</name>
<protein>
    <recommendedName>
        <fullName evidence="6">Cytochrome c domain-containing protein</fullName>
    </recommendedName>
</protein>
<organism evidence="7 8">
    <name type="scientific">Sorangium cellulosum</name>
    <name type="common">Polyangium cellulosum</name>
    <dbReference type="NCBI Taxonomy" id="56"/>
    <lineage>
        <taxon>Bacteria</taxon>
        <taxon>Pseudomonadati</taxon>
        <taxon>Myxococcota</taxon>
        <taxon>Polyangia</taxon>
        <taxon>Polyangiales</taxon>
        <taxon>Polyangiaceae</taxon>
        <taxon>Sorangium</taxon>
    </lineage>
</organism>
<dbReference type="Gene3D" id="2.130.10.10">
    <property type="entry name" value="YVTN repeat-like/Quinoprotein amine dehydrogenase"/>
    <property type="match status" value="2"/>
</dbReference>
<proteinExistence type="predicted"/>
<dbReference type="SUPFAM" id="SSF46626">
    <property type="entry name" value="Cytochrome c"/>
    <property type="match status" value="2"/>
</dbReference>
<keyword evidence="1 4" id="KW-0349">Heme</keyword>
<sequence length="948" mass="100789">MVPCAVALARLNTGETTMIRLPVPRPTQVGAFVASLTASALFGAPALASPSFTAFESGQVRPLALSPDGTLLFAVNTPDNRLEVFRIRSGGLEHRASVPVGLEPVAVAARSNNEVWVVNHLSDSVSVVTLGLGGYAARVSRTLLVGDEPRDIVFAGPGRSRAFITTAHRGQNGLVDPQLTTPGVGRADVWVFDAGQLGASLGGDPLNIVTLFSDTPRALAVTPDGTRVYAAAFHSGNATAAVNEALVPDGFGPDGVPGPSTNVEGIPAPETAIIVQYDGGHWYDELGRTWDDQMRFSLPDKDVFVIDAMANPPQWISGAEGFFAGVGTILFNMAVNPVNGKVYVANTDANNMQSFEGPGLYAGSSLRGHLAESRITVLGPGSVAPRHLNKHIDYSTCCAPLPNAENEKSLAFPQEMAVTSDGATLYVAALGSSKIGVFSTAQLENDTFVPSAADQIPVTGGGPTGVVLDESRDRLYVLTRFDNSISIIDTISRTEVGHIPMYNPEPASIVNGRRFLYDASFSSSHGDSACASCHIYGDLDDLAWNLGNPDGLVVADPGPFPFGLVDVIIQQPITNPIFHPMKGPMMTQSLRGLANHGPMHWRGDRTGGYSEPSAQPDEGSFDERAAFKQFQAAFPDLMGRSGPIPDEDMEAFTDFMLQVTYPPNPIRALDNSLTPDQQAGKDFFNGDVVNSIASCGGCHVVDPDANPGDDFPGFFGTNGGSVFDFQTQLFKIPQLRNVYTKVGAFGLADIPFVFLSRDNGHMGDQIRGYGILNNGTVDTMYRFFSAIGFSDQFPNNPDAIPFTPAGDVIRRQLEAYVLAIETNMAPIVGQQVTLKHSNSAVAAPRVDLLMDRADAGECDLVAKTQGFLHEIGFLYVGNGMFLSDRQAVPPISDTVLRLLATQTHHDLTYTCTPPGAGARIGIDRDGDGYLDGDERDAGSNPADPSSLP</sequence>
<evidence type="ECO:0000313" key="7">
    <source>
        <dbReference type="EMBL" id="AUX21417.1"/>
    </source>
</evidence>
<evidence type="ECO:0000313" key="8">
    <source>
        <dbReference type="Proteomes" id="UP000295781"/>
    </source>
</evidence>
<dbReference type="GO" id="GO:0020037">
    <property type="term" value="F:heme binding"/>
    <property type="evidence" value="ECO:0007669"/>
    <property type="project" value="InterPro"/>
</dbReference>
<evidence type="ECO:0000259" key="6">
    <source>
        <dbReference type="PROSITE" id="PS51007"/>
    </source>
</evidence>
<evidence type="ECO:0000256" key="1">
    <source>
        <dbReference type="ARBA" id="ARBA00022617"/>
    </source>
</evidence>
<reference evidence="7 8" key="1">
    <citation type="submission" date="2015-09" db="EMBL/GenBank/DDBJ databases">
        <title>Sorangium comparison.</title>
        <authorList>
            <person name="Zaburannyi N."/>
            <person name="Bunk B."/>
            <person name="Overmann J."/>
            <person name="Mueller R."/>
        </authorList>
    </citation>
    <scope>NUCLEOTIDE SEQUENCE [LARGE SCALE GENOMIC DNA]</scope>
    <source>
        <strain evidence="7 8">So ceGT47</strain>
    </source>
</reference>
<evidence type="ECO:0000256" key="5">
    <source>
        <dbReference type="SAM" id="MobiDB-lite"/>
    </source>
</evidence>
<keyword evidence="3 4" id="KW-0408">Iron</keyword>
<evidence type="ECO:0000256" key="2">
    <source>
        <dbReference type="ARBA" id="ARBA00022723"/>
    </source>
</evidence>
<dbReference type="InterPro" id="IPR051200">
    <property type="entry name" value="Host-pathogen_enzymatic-act"/>
</dbReference>
<dbReference type="AlphaFoldDB" id="A0A4P2PX76"/>
<gene>
    <name evidence="7" type="ORF">SOCEGT47_019010</name>
</gene>
<dbReference type="Proteomes" id="UP000295781">
    <property type="component" value="Chromosome"/>
</dbReference>
<dbReference type="SUPFAM" id="SSF63829">
    <property type="entry name" value="Calcium-dependent phosphotriesterase"/>
    <property type="match status" value="1"/>
</dbReference>
<keyword evidence="2 4" id="KW-0479">Metal-binding</keyword>